<proteinExistence type="inferred from homology"/>
<dbReference type="Gene3D" id="1.10.455.10">
    <property type="entry name" value="Ribosomal protein S7 domain"/>
    <property type="match status" value="1"/>
</dbReference>
<dbReference type="InterPro" id="IPR005717">
    <property type="entry name" value="Ribosomal_uS7_bac/org-type"/>
</dbReference>
<dbReference type="GO" id="GO:0000049">
    <property type="term" value="F:tRNA binding"/>
    <property type="evidence" value="ECO:0007669"/>
    <property type="project" value="UniProtKB-UniRule"/>
</dbReference>
<evidence type="ECO:0000256" key="1">
    <source>
        <dbReference type="ARBA" id="ARBA00007151"/>
    </source>
</evidence>
<sequence>MRGKAAKPRIPDPDPKYGSVLVAKFINNIMKDGKKDAARKGVYEAIEFLAKKTKQEGLTAFETALTNIMPKVEVRSRRVGGANYQVPVPVSERRQRALAMRWIIDAARGSRKSTTFGTTLGNILFDAFNKEGAAYKKREDTHKMADANKAFAHFRV</sequence>
<dbReference type="Proteomes" id="UP000754563">
    <property type="component" value="Unassembled WGS sequence"/>
</dbReference>
<dbReference type="SUPFAM" id="SSF47973">
    <property type="entry name" value="Ribosomal protein S7"/>
    <property type="match status" value="1"/>
</dbReference>
<evidence type="ECO:0000256" key="2">
    <source>
        <dbReference type="ARBA" id="ARBA00022730"/>
    </source>
</evidence>
<keyword evidence="3 6" id="KW-0694">RNA-binding</keyword>
<organism evidence="8 9">
    <name type="scientific">Candidatus Dojkabacteria bacterium</name>
    <dbReference type="NCBI Taxonomy" id="2099670"/>
    <lineage>
        <taxon>Bacteria</taxon>
        <taxon>Candidatus Dojkabacteria</taxon>
    </lineage>
</organism>
<dbReference type="GO" id="GO:0019843">
    <property type="term" value="F:rRNA binding"/>
    <property type="evidence" value="ECO:0007669"/>
    <property type="project" value="UniProtKB-UniRule"/>
</dbReference>
<dbReference type="NCBIfam" id="TIGR01029">
    <property type="entry name" value="rpsG_bact"/>
    <property type="match status" value="1"/>
</dbReference>
<name>A0A955RKW0_9BACT</name>
<dbReference type="GO" id="GO:0003735">
    <property type="term" value="F:structural constituent of ribosome"/>
    <property type="evidence" value="ECO:0007669"/>
    <property type="project" value="InterPro"/>
</dbReference>
<dbReference type="CDD" id="cd14869">
    <property type="entry name" value="uS7_Bacteria"/>
    <property type="match status" value="1"/>
</dbReference>
<dbReference type="FunFam" id="1.10.455.10:FF:000001">
    <property type="entry name" value="30S ribosomal protein S7"/>
    <property type="match status" value="1"/>
</dbReference>
<reference evidence="8" key="1">
    <citation type="submission" date="2020-04" db="EMBL/GenBank/DDBJ databases">
        <authorList>
            <person name="Zhang T."/>
        </authorList>
    </citation>
    <scope>NUCLEOTIDE SEQUENCE</scope>
    <source>
        <strain evidence="8">HKST-UBA11</strain>
    </source>
</reference>
<keyword evidence="6" id="KW-0820">tRNA-binding</keyword>
<dbReference type="AlphaFoldDB" id="A0A955RKW0"/>
<evidence type="ECO:0000313" key="9">
    <source>
        <dbReference type="Proteomes" id="UP000754563"/>
    </source>
</evidence>
<keyword evidence="4 6" id="KW-0689">Ribosomal protein</keyword>
<keyword evidence="2 6" id="KW-0699">rRNA-binding</keyword>
<evidence type="ECO:0000256" key="3">
    <source>
        <dbReference type="ARBA" id="ARBA00022884"/>
    </source>
</evidence>
<dbReference type="InterPro" id="IPR023798">
    <property type="entry name" value="Ribosomal_uS7_dom"/>
</dbReference>
<dbReference type="InterPro" id="IPR000235">
    <property type="entry name" value="Ribosomal_uS7"/>
</dbReference>
<evidence type="ECO:0000259" key="7">
    <source>
        <dbReference type="Pfam" id="PF00177"/>
    </source>
</evidence>
<dbReference type="GO" id="GO:0015935">
    <property type="term" value="C:small ribosomal subunit"/>
    <property type="evidence" value="ECO:0007669"/>
    <property type="project" value="InterPro"/>
</dbReference>
<comment type="caution">
    <text evidence="8">The sequence shown here is derived from an EMBL/GenBank/DDBJ whole genome shotgun (WGS) entry which is preliminary data.</text>
</comment>
<gene>
    <name evidence="6 8" type="primary">rpsG</name>
    <name evidence="8" type="ORF">KC717_04065</name>
</gene>
<evidence type="ECO:0000256" key="4">
    <source>
        <dbReference type="ARBA" id="ARBA00022980"/>
    </source>
</evidence>
<dbReference type="PANTHER" id="PTHR11205">
    <property type="entry name" value="RIBOSOMAL PROTEIN S7"/>
    <property type="match status" value="1"/>
</dbReference>
<feature type="domain" description="Small ribosomal subunit protein uS7" evidence="7">
    <location>
        <begin position="4"/>
        <end position="149"/>
    </location>
</feature>
<evidence type="ECO:0000313" key="8">
    <source>
        <dbReference type="EMBL" id="MCA9385798.1"/>
    </source>
</evidence>
<reference evidence="8" key="2">
    <citation type="journal article" date="2021" name="Microbiome">
        <title>Successional dynamics and alternative stable states in a saline activated sludge microbial community over 9 years.</title>
        <authorList>
            <person name="Wang Y."/>
            <person name="Ye J."/>
            <person name="Ju F."/>
            <person name="Liu L."/>
            <person name="Boyd J.A."/>
            <person name="Deng Y."/>
            <person name="Parks D.H."/>
            <person name="Jiang X."/>
            <person name="Yin X."/>
            <person name="Woodcroft B.J."/>
            <person name="Tyson G.W."/>
            <person name="Hugenholtz P."/>
            <person name="Polz M.F."/>
            <person name="Zhang T."/>
        </authorList>
    </citation>
    <scope>NUCLEOTIDE SEQUENCE</scope>
    <source>
        <strain evidence="8">HKST-UBA11</strain>
    </source>
</reference>
<comment type="subunit">
    <text evidence="6">Part of the 30S ribosomal subunit. Contacts proteins S9 and S11.</text>
</comment>
<comment type="similarity">
    <text evidence="1 6">Belongs to the universal ribosomal protein uS7 family.</text>
</comment>
<dbReference type="EMBL" id="JAGQLH010000046">
    <property type="protein sequence ID" value="MCA9385798.1"/>
    <property type="molecule type" value="Genomic_DNA"/>
</dbReference>
<keyword evidence="5 6" id="KW-0687">Ribonucleoprotein</keyword>
<dbReference type="GO" id="GO:0006412">
    <property type="term" value="P:translation"/>
    <property type="evidence" value="ECO:0007669"/>
    <property type="project" value="UniProtKB-UniRule"/>
</dbReference>
<protein>
    <recommendedName>
        <fullName evidence="6">Small ribosomal subunit protein uS7</fullName>
    </recommendedName>
</protein>
<evidence type="ECO:0000256" key="5">
    <source>
        <dbReference type="ARBA" id="ARBA00023274"/>
    </source>
</evidence>
<dbReference type="Pfam" id="PF00177">
    <property type="entry name" value="Ribosomal_S7"/>
    <property type="match status" value="1"/>
</dbReference>
<comment type="function">
    <text evidence="6">One of the primary rRNA binding proteins, it binds directly to 16S rRNA where it nucleates assembly of the head domain of the 30S subunit. Is located at the subunit interface close to the decoding center, probably blocks exit of the E-site tRNA.</text>
</comment>
<dbReference type="InterPro" id="IPR036823">
    <property type="entry name" value="Ribosomal_uS7_dom_sf"/>
</dbReference>
<dbReference type="PIRSF" id="PIRSF002122">
    <property type="entry name" value="RPS7p_RPS7a_RPS5e_RPS7o"/>
    <property type="match status" value="1"/>
</dbReference>
<evidence type="ECO:0000256" key="6">
    <source>
        <dbReference type="HAMAP-Rule" id="MF_00480"/>
    </source>
</evidence>
<accession>A0A955RKW0</accession>
<dbReference type="HAMAP" id="MF_00480_B">
    <property type="entry name" value="Ribosomal_uS7_B"/>
    <property type="match status" value="1"/>
</dbReference>